<keyword evidence="4" id="KW-0677">Repeat</keyword>
<dbReference type="PROSITE" id="PS50189">
    <property type="entry name" value="NTR"/>
    <property type="match status" value="1"/>
</dbReference>
<comment type="caution">
    <text evidence="12">The sequence shown here is derived from an EMBL/GenBank/DDBJ whole genome shotgun (WGS) entry which is preliminary data.</text>
</comment>
<dbReference type="GO" id="GO:0008045">
    <property type="term" value="P:motor neuron axon guidance"/>
    <property type="evidence" value="ECO:0007669"/>
    <property type="project" value="TreeGrafter"/>
</dbReference>
<dbReference type="GO" id="GO:0016358">
    <property type="term" value="P:dendrite development"/>
    <property type="evidence" value="ECO:0007669"/>
    <property type="project" value="TreeGrafter"/>
</dbReference>
<keyword evidence="5 8" id="KW-1015">Disulfide bond</keyword>
<dbReference type="AlphaFoldDB" id="A0A1V9XED1"/>
<feature type="compositionally biased region" description="Acidic residues" evidence="9">
    <location>
        <begin position="79"/>
        <end position="103"/>
    </location>
</feature>
<dbReference type="PANTHER" id="PTHR10574:SF365">
    <property type="entry name" value="NETRIN-A-RELATED"/>
    <property type="match status" value="1"/>
</dbReference>
<dbReference type="SMART" id="SM00180">
    <property type="entry name" value="EGF_Lam"/>
    <property type="match status" value="1"/>
</dbReference>
<protein>
    <submittedName>
        <fullName evidence="12">Netrin-1-like</fullName>
    </submittedName>
</protein>
<evidence type="ECO:0000256" key="6">
    <source>
        <dbReference type="ARBA" id="ARBA00023180"/>
    </source>
</evidence>
<dbReference type="SUPFAM" id="SSF50242">
    <property type="entry name" value="TIMP-like"/>
    <property type="match status" value="1"/>
</dbReference>
<evidence type="ECO:0000259" key="11">
    <source>
        <dbReference type="PROSITE" id="PS50189"/>
    </source>
</evidence>
<dbReference type="Proteomes" id="UP000192247">
    <property type="component" value="Unassembled WGS sequence"/>
</dbReference>
<reference evidence="12 13" key="1">
    <citation type="journal article" date="2017" name="Gigascience">
        <title>Draft genome of the honey bee ectoparasitic mite, Tropilaelaps mercedesae, is shaped by the parasitic life history.</title>
        <authorList>
            <person name="Dong X."/>
            <person name="Armstrong S.D."/>
            <person name="Xia D."/>
            <person name="Makepeace B.L."/>
            <person name="Darby A.C."/>
            <person name="Kadowaki T."/>
        </authorList>
    </citation>
    <scope>NUCLEOTIDE SEQUENCE [LARGE SCALE GENOMIC DNA]</scope>
    <source>
        <strain evidence="12">Wuxi-XJTLU</strain>
    </source>
</reference>
<feature type="disulfide bond" evidence="8">
    <location>
        <begin position="38"/>
        <end position="52"/>
    </location>
</feature>
<name>A0A1V9XED1_9ACAR</name>
<dbReference type="OrthoDB" id="5984158at2759"/>
<evidence type="ECO:0000256" key="4">
    <source>
        <dbReference type="ARBA" id="ARBA00022737"/>
    </source>
</evidence>
<dbReference type="Pfam" id="PF01759">
    <property type="entry name" value="NTR"/>
    <property type="match status" value="1"/>
</dbReference>
<dbReference type="InParanoid" id="A0A1V9XED1"/>
<dbReference type="SUPFAM" id="SSF57196">
    <property type="entry name" value="EGF/Laminin"/>
    <property type="match status" value="1"/>
</dbReference>
<evidence type="ECO:0000256" key="3">
    <source>
        <dbReference type="ARBA" id="ARBA00022729"/>
    </source>
</evidence>
<feature type="disulfide bond" evidence="8">
    <location>
        <begin position="7"/>
        <end position="24"/>
    </location>
</feature>
<gene>
    <name evidence="12" type="ORF">BIW11_10739</name>
</gene>
<dbReference type="GO" id="GO:0009887">
    <property type="term" value="P:animal organ morphogenesis"/>
    <property type="evidence" value="ECO:0007669"/>
    <property type="project" value="TreeGrafter"/>
</dbReference>
<dbReference type="CDD" id="cd00055">
    <property type="entry name" value="EGF_Lam"/>
    <property type="match status" value="1"/>
</dbReference>
<dbReference type="InterPro" id="IPR018933">
    <property type="entry name" value="Netrin_module_non-TIMP"/>
</dbReference>
<dbReference type="GO" id="GO:0005604">
    <property type="term" value="C:basement membrane"/>
    <property type="evidence" value="ECO:0007669"/>
    <property type="project" value="TreeGrafter"/>
</dbReference>
<dbReference type="Gene3D" id="2.10.25.10">
    <property type="entry name" value="Laminin"/>
    <property type="match status" value="1"/>
</dbReference>
<dbReference type="SMART" id="SM00643">
    <property type="entry name" value="C345C"/>
    <property type="match status" value="1"/>
</dbReference>
<evidence type="ECO:0000313" key="13">
    <source>
        <dbReference type="Proteomes" id="UP000192247"/>
    </source>
</evidence>
<dbReference type="PROSITE" id="PS01248">
    <property type="entry name" value="EGF_LAM_1"/>
    <property type="match status" value="1"/>
</dbReference>
<dbReference type="Gene3D" id="2.40.50.120">
    <property type="match status" value="1"/>
</dbReference>
<evidence type="ECO:0000256" key="1">
    <source>
        <dbReference type="ARBA" id="ARBA00004613"/>
    </source>
</evidence>
<evidence type="ECO:0000259" key="10">
    <source>
        <dbReference type="PROSITE" id="PS50027"/>
    </source>
</evidence>
<dbReference type="InterPro" id="IPR008993">
    <property type="entry name" value="TIMP-like_OB-fold"/>
</dbReference>
<evidence type="ECO:0000256" key="2">
    <source>
        <dbReference type="ARBA" id="ARBA00022525"/>
    </source>
</evidence>
<evidence type="ECO:0000256" key="9">
    <source>
        <dbReference type="SAM" id="MobiDB-lite"/>
    </source>
</evidence>
<feature type="disulfide bond" evidence="8">
    <location>
        <begin position="26"/>
        <end position="35"/>
    </location>
</feature>
<dbReference type="STRING" id="418985.A0A1V9XED1"/>
<feature type="region of interest" description="Disordered" evidence="9">
    <location>
        <begin position="63"/>
        <end position="103"/>
    </location>
</feature>
<feature type="domain" description="NTR" evidence="11">
    <location>
        <begin position="109"/>
        <end position="234"/>
    </location>
</feature>
<dbReference type="GO" id="GO:0009888">
    <property type="term" value="P:tissue development"/>
    <property type="evidence" value="ECO:0007669"/>
    <property type="project" value="TreeGrafter"/>
</dbReference>
<dbReference type="PROSITE" id="PS50027">
    <property type="entry name" value="EGF_LAM_2"/>
    <property type="match status" value="1"/>
</dbReference>
<accession>A0A1V9XED1</accession>
<dbReference type="PANTHER" id="PTHR10574">
    <property type="entry name" value="NETRIN/LAMININ-RELATED"/>
    <property type="match status" value="1"/>
</dbReference>
<evidence type="ECO:0000313" key="12">
    <source>
        <dbReference type="EMBL" id="OQR71849.1"/>
    </source>
</evidence>
<dbReference type="EMBL" id="MNPL01013338">
    <property type="protein sequence ID" value="OQR71849.1"/>
    <property type="molecule type" value="Genomic_DNA"/>
</dbReference>
<evidence type="ECO:0000256" key="7">
    <source>
        <dbReference type="ARBA" id="ARBA00023292"/>
    </source>
</evidence>
<keyword evidence="2" id="KW-0964">Secreted</keyword>
<evidence type="ECO:0000256" key="5">
    <source>
        <dbReference type="ARBA" id="ARBA00023157"/>
    </source>
</evidence>
<dbReference type="GO" id="GO:0005576">
    <property type="term" value="C:extracellular region"/>
    <property type="evidence" value="ECO:0007669"/>
    <property type="project" value="UniProtKB-SubCell"/>
</dbReference>
<dbReference type="InterPro" id="IPR002049">
    <property type="entry name" value="LE_dom"/>
</dbReference>
<feature type="domain" description="Laminin EGF-like" evidence="10">
    <location>
        <begin position="5"/>
        <end position="54"/>
    </location>
</feature>
<dbReference type="InterPro" id="IPR050440">
    <property type="entry name" value="Laminin/Netrin_ECM"/>
</dbReference>
<comment type="subcellular location">
    <subcellularLocation>
        <location evidence="1">Secreted</location>
    </subcellularLocation>
</comment>
<keyword evidence="6" id="KW-0325">Glycoprotein</keyword>
<dbReference type="Pfam" id="PF00053">
    <property type="entry name" value="EGF_laminin"/>
    <property type="match status" value="1"/>
</dbReference>
<proteinExistence type="predicted"/>
<keyword evidence="13" id="KW-1185">Reference proteome</keyword>
<organism evidence="12 13">
    <name type="scientific">Tropilaelaps mercedesae</name>
    <dbReference type="NCBI Taxonomy" id="418985"/>
    <lineage>
        <taxon>Eukaryota</taxon>
        <taxon>Metazoa</taxon>
        <taxon>Ecdysozoa</taxon>
        <taxon>Arthropoda</taxon>
        <taxon>Chelicerata</taxon>
        <taxon>Arachnida</taxon>
        <taxon>Acari</taxon>
        <taxon>Parasitiformes</taxon>
        <taxon>Mesostigmata</taxon>
        <taxon>Gamasina</taxon>
        <taxon>Dermanyssoidea</taxon>
        <taxon>Laelapidae</taxon>
        <taxon>Tropilaelaps</taxon>
    </lineage>
</organism>
<keyword evidence="3" id="KW-0732">Signal</keyword>
<keyword evidence="7 8" id="KW-0424">Laminin EGF-like domain</keyword>
<dbReference type="InterPro" id="IPR001134">
    <property type="entry name" value="Netrin_domain"/>
</dbReference>
<dbReference type="FunFam" id="2.10.25.10:FF:000048">
    <property type="entry name" value="Netrin 3"/>
    <property type="match status" value="1"/>
</dbReference>
<sequence length="237" mass="26527">MCKVCDCHPVGSLGRTCNMTTGQCPCKDGVTGLTCNRCRKGYQQSRSPIAPCIRVHHVDELPPINTNRASSGGNGGESDVNEEDAEADGARYDDDDDYEDDEGQYDEECANCHLRTTELSFSRFCKRNFAIQATLLAREEFGDWVRFSIEVNDVFKAGAAKVRRGTIDSLWVPRADLRCRCPNVKLKTSYVILGSDQMHGGRISMTGDRNGSVLDASEESVRRLRRYQSRTRRCPKK</sequence>
<evidence type="ECO:0000256" key="8">
    <source>
        <dbReference type="PROSITE-ProRule" id="PRU00460"/>
    </source>
</evidence>
<feature type="disulfide bond" evidence="8">
    <location>
        <begin position="5"/>
        <end position="17"/>
    </location>
</feature>